<accession>A0A4R5LCG2</accession>
<evidence type="ECO:0000256" key="1">
    <source>
        <dbReference type="SAM" id="MobiDB-lite"/>
    </source>
</evidence>
<feature type="region of interest" description="Disordered" evidence="1">
    <location>
        <begin position="26"/>
        <end position="71"/>
    </location>
</feature>
<evidence type="ECO:0000313" key="4">
    <source>
        <dbReference type="Proteomes" id="UP000295606"/>
    </source>
</evidence>
<evidence type="ECO:0000256" key="2">
    <source>
        <dbReference type="SAM" id="SignalP"/>
    </source>
</evidence>
<organism evidence="3 4">
    <name type="scientific">Paraburkholderia guartelaensis</name>
    <dbReference type="NCBI Taxonomy" id="2546446"/>
    <lineage>
        <taxon>Bacteria</taxon>
        <taxon>Pseudomonadati</taxon>
        <taxon>Pseudomonadota</taxon>
        <taxon>Betaproteobacteria</taxon>
        <taxon>Burkholderiales</taxon>
        <taxon>Burkholderiaceae</taxon>
        <taxon>Paraburkholderia</taxon>
    </lineage>
</organism>
<dbReference type="RefSeq" id="WP_133184021.1">
    <property type="nucleotide sequence ID" value="NZ_SMOD01000012.1"/>
</dbReference>
<feature type="compositionally biased region" description="Low complexity" evidence="1">
    <location>
        <begin position="45"/>
        <end position="57"/>
    </location>
</feature>
<feature type="signal peptide" evidence="2">
    <location>
        <begin position="1"/>
        <end position="24"/>
    </location>
</feature>
<proteinExistence type="predicted"/>
<sequence>MKTALFVSAAVLLGALSFAGVAQAQDATGQNQSSNSDSYGGVSGGTSASGMTSAGWSRCGHMSKCNPDSGH</sequence>
<reference evidence="3 4" key="1">
    <citation type="submission" date="2019-03" db="EMBL/GenBank/DDBJ databases">
        <title>Paraburkholderia sp. isolated from native Mimosa gymnas in Guartela State Park, Brazil.</title>
        <authorList>
            <person name="Paulitsch F."/>
            <person name="Hungria M."/>
            <person name="Delamuta J.R.M."/>
            <person name="Ribeiro R.A."/>
            <person name="Dall'Agnol R."/>
            <person name="Silva J.S.B."/>
        </authorList>
    </citation>
    <scope>NUCLEOTIDE SEQUENCE [LARGE SCALE GENOMIC DNA]</scope>
    <source>
        <strain evidence="3 4">CNPSo 3008</strain>
    </source>
</reference>
<dbReference type="EMBL" id="SMOD01000012">
    <property type="protein sequence ID" value="TDG07050.1"/>
    <property type="molecule type" value="Genomic_DNA"/>
</dbReference>
<protein>
    <submittedName>
        <fullName evidence="3">Uncharacterized protein</fullName>
    </submittedName>
</protein>
<feature type="compositionally biased region" description="Polar residues" evidence="1">
    <location>
        <begin position="26"/>
        <end position="37"/>
    </location>
</feature>
<evidence type="ECO:0000313" key="3">
    <source>
        <dbReference type="EMBL" id="TDG07050.1"/>
    </source>
</evidence>
<keyword evidence="2" id="KW-0732">Signal</keyword>
<dbReference type="AlphaFoldDB" id="A0A4R5LCG2"/>
<feature type="chain" id="PRO_5020427848" evidence="2">
    <location>
        <begin position="25"/>
        <end position="71"/>
    </location>
</feature>
<gene>
    <name evidence="3" type="ORF">E1N52_17535</name>
</gene>
<name>A0A4R5LCG2_9BURK</name>
<comment type="caution">
    <text evidence="3">The sequence shown here is derived from an EMBL/GenBank/DDBJ whole genome shotgun (WGS) entry which is preliminary data.</text>
</comment>
<dbReference type="Proteomes" id="UP000295606">
    <property type="component" value="Unassembled WGS sequence"/>
</dbReference>